<dbReference type="GO" id="GO:0009190">
    <property type="term" value="P:cyclic nucleotide biosynthetic process"/>
    <property type="evidence" value="ECO:0007669"/>
    <property type="project" value="InterPro"/>
</dbReference>
<comment type="caution">
    <text evidence="3">The sequence shown here is derived from an EMBL/GenBank/DDBJ whole genome shotgun (WGS) entry which is preliminary data.</text>
</comment>
<evidence type="ECO:0000259" key="2">
    <source>
        <dbReference type="PROSITE" id="PS50125"/>
    </source>
</evidence>
<keyword evidence="4" id="KW-1185">Reference proteome</keyword>
<proteinExistence type="predicted"/>
<dbReference type="GO" id="GO:0035556">
    <property type="term" value="P:intracellular signal transduction"/>
    <property type="evidence" value="ECO:0007669"/>
    <property type="project" value="InterPro"/>
</dbReference>
<dbReference type="SUPFAM" id="SSF55073">
    <property type="entry name" value="Nucleotide cyclase"/>
    <property type="match status" value="1"/>
</dbReference>
<dbReference type="Gene3D" id="3.30.70.1230">
    <property type="entry name" value="Nucleotide cyclase"/>
    <property type="match status" value="1"/>
</dbReference>
<feature type="compositionally biased region" description="Polar residues" evidence="1">
    <location>
        <begin position="251"/>
        <end position="260"/>
    </location>
</feature>
<dbReference type="InterPro" id="IPR029787">
    <property type="entry name" value="Nucleotide_cyclase"/>
</dbReference>
<dbReference type="PROSITE" id="PS50125">
    <property type="entry name" value="GUANYLATE_CYCLASE_2"/>
    <property type="match status" value="1"/>
</dbReference>
<protein>
    <recommendedName>
        <fullName evidence="2">Guanylate cyclase domain-containing protein</fullName>
    </recommendedName>
</protein>
<gene>
    <name evidence="3" type="ORF">COHA_001830</name>
</gene>
<evidence type="ECO:0000256" key="1">
    <source>
        <dbReference type="SAM" id="MobiDB-lite"/>
    </source>
</evidence>
<dbReference type="InterPro" id="IPR001054">
    <property type="entry name" value="A/G_cyclase"/>
</dbReference>
<organism evidence="3 4">
    <name type="scientific">Chlorella ohadii</name>
    <dbReference type="NCBI Taxonomy" id="2649997"/>
    <lineage>
        <taxon>Eukaryota</taxon>
        <taxon>Viridiplantae</taxon>
        <taxon>Chlorophyta</taxon>
        <taxon>core chlorophytes</taxon>
        <taxon>Trebouxiophyceae</taxon>
        <taxon>Chlorellales</taxon>
        <taxon>Chlorellaceae</taxon>
        <taxon>Chlorella clade</taxon>
        <taxon>Chlorella</taxon>
    </lineage>
</organism>
<name>A0AAD5DYJ1_9CHLO</name>
<dbReference type="AlphaFoldDB" id="A0AAD5DYJ1"/>
<sequence>MFDNKPPAYLDLHESATVLVGRFRNEGAFACLTPKQLFAWLHRFYLFLDEAATRNQQVFKLYGGPQGFLLATNVAEPDANHVLKMLAFAQQMMAQAEHIRVPGGARLDLTVAMDSGPMASGLLGKTSLTYQVVGRCLAVSEELAEHQSQVPFLVGEGMYRSLPAEAAAALIPLGGVQLRCCPDEAVRVYTLPQFNGLQLDHAVPAGPAGPAVPMRLAGQAVRADSSLGAPTPLASEQGEHFAALSLHSEGGRSTSAGPAP</sequence>
<feature type="domain" description="Guanylate cyclase" evidence="2">
    <location>
        <begin position="6"/>
        <end position="144"/>
    </location>
</feature>
<evidence type="ECO:0000313" key="3">
    <source>
        <dbReference type="EMBL" id="KAI7844590.1"/>
    </source>
</evidence>
<dbReference type="EMBL" id="JADXDR010000026">
    <property type="protein sequence ID" value="KAI7844590.1"/>
    <property type="molecule type" value="Genomic_DNA"/>
</dbReference>
<reference evidence="3" key="1">
    <citation type="submission" date="2020-11" db="EMBL/GenBank/DDBJ databases">
        <title>Chlorella ohadii genome sequencing and assembly.</title>
        <authorList>
            <person name="Murik O."/>
            <person name="Treves H."/>
            <person name="Kedem I."/>
            <person name="Shotland Y."/>
            <person name="Kaplan A."/>
        </authorList>
    </citation>
    <scope>NUCLEOTIDE SEQUENCE</scope>
    <source>
        <strain evidence="3">1</strain>
    </source>
</reference>
<accession>A0AAD5DYJ1</accession>
<dbReference type="Pfam" id="PF00211">
    <property type="entry name" value="Guanylate_cyc"/>
    <property type="match status" value="1"/>
</dbReference>
<evidence type="ECO:0000313" key="4">
    <source>
        <dbReference type="Proteomes" id="UP001205105"/>
    </source>
</evidence>
<dbReference type="Proteomes" id="UP001205105">
    <property type="component" value="Unassembled WGS sequence"/>
</dbReference>
<feature type="region of interest" description="Disordered" evidence="1">
    <location>
        <begin position="227"/>
        <end position="260"/>
    </location>
</feature>